<dbReference type="PANTHER" id="PTHR11078:SF3">
    <property type="entry name" value="ANTITERMINATION NUSB DOMAIN-CONTAINING PROTEIN"/>
    <property type="match status" value="1"/>
</dbReference>
<comment type="similarity">
    <text evidence="1 6">Belongs to the NusB family.</text>
</comment>
<sequence>MPQLDRRQARTLAFLCQYQRQRLPGIAPAEEMLMSSTRIKPKNLEFAQNLLATVLSRQEEIDRLIQKHSSNWKQSRLLEPLNALLRVSIAELLAVEEVDDKVVFNEAIEICRAYVGEKSIKLLNGILHAVSQEVRSD</sequence>
<dbReference type="PANTHER" id="PTHR11078">
    <property type="entry name" value="N UTILIZATION SUBSTANCE PROTEIN B-RELATED"/>
    <property type="match status" value="1"/>
</dbReference>
<feature type="domain" description="NusB/RsmB/TIM44" evidence="7">
    <location>
        <begin position="31"/>
        <end position="131"/>
    </location>
</feature>
<evidence type="ECO:0000256" key="5">
    <source>
        <dbReference type="ARBA" id="ARBA00023163"/>
    </source>
</evidence>
<dbReference type="HAMAP" id="MF_00073">
    <property type="entry name" value="NusB"/>
    <property type="match status" value="1"/>
</dbReference>
<gene>
    <name evidence="6" type="primary">nusB</name>
    <name evidence="8" type="ORF">A2557_07195</name>
</gene>
<accession>A0A1F6H326</accession>
<dbReference type="InterPro" id="IPR035926">
    <property type="entry name" value="NusB-like_sf"/>
</dbReference>
<dbReference type="GO" id="GO:0031564">
    <property type="term" value="P:transcription antitermination"/>
    <property type="evidence" value="ECO:0007669"/>
    <property type="project" value="UniProtKB-KW"/>
</dbReference>
<evidence type="ECO:0000256" key="6">
    <source>
        <dbReference type="HAMAP-Rule" id="MF_00073"/>
    </source>
</evidence>
<keyword evidence="4 6" id="KW-0805">Transcription regulation</keyword>
<evidence type="ECO:0000256" key="2">
    <source>
        <dbReference type="ARBA" id="ARBA00022814"/>
    </source>
</evidence>
<evidence type="ECO:0000256" key="3">
    <source>
        <dbReference type="ARBA" id="ARBA00022884"/>
    </source>
</evidence>
<dbReference type="InterPro" id="IPR006027">
    <property type="entry name" value="NusB_RsmB_TIM44"/>
</dbReference>
<comment type="caution">
    <text evidence="8">The sequence shown here is derived from an EMBL/GenBank/DDBJ whole genome shotgun (WGS) entry which is preliminary data.</text>
</comment>
<dbReference type="AlphaFoldDB" id="A0A1F6H326"/>
<evidence type="ECO:0000313" key="8">
    <source>
        <dbReference type="EMBL" id="OGH04765.1"/>
    </source>
</evidence>
<name>A0A1F6H326_9PROT</name>
<dbReference type="NCBIfam" id="TIGR01951">
    <property type="entry name" value="nusB"/>
    <property type="match status" value="1"/>
</dbReference>
<protein>
    <recommendedName>
        <fullName evidence="6">Transcription antitermination protein NusB</fullName>
    </recommendedName>
    <alternativeName>
        <fullName evidence="6">Antitermination factor NusB</fullName>
    </alternativeName>
</protein>
<dbReference type="Proteomes" id="UP000177583">
    <property type="component" value="Unassembled WGS sequence"/>
</dbReference>
<evidence type="ECO:0000313" key="9">
    <source>
        <dbReference type="Proteomes" id="UP000177583"/>
    </source>
</evidence>
<dbReference type="GO" id="GO:0005829">
    <property type="term" value="C:cytosol"/>
    <property type="evidence" value="ECO:0007669"/>
    <property type="project" value="TreeGrafter"/>
</dbReference>
<dbReference type="GO" id="GO:0003723">
    <property type="term" value="F:RNA binding"/>
    <property type="evidence" value="ECO:0007669"/>
    <property type="project" value="UniProtKB-UniRule"/>
</dbReference>
<dbReference type="SUPFAM" id="SSF48013">
    <property type="entry name" value="NusB-like"/>
    <property type="match status" value="1"/>
</dbReference>
<reference evidence="8 9" key="1">
    <citation type="journal article" date="2016" name="Nat. Commun.">
        <title>Thousands of microbial genomes shed light on interconnected biogeochemical processes in an aquifer system.</title>
        <authorList>
            <person name="Anantharaman K."/>
            <person name="Brown C.T."/>
            <person name="Hug L.A."/>
            <person name="Sharon I."/>
            <person name="Castelle C.J."/>
            <person name="Probst A.J."/>
            <person name="Thomas B.C."/>
            <person name="Singh A."/>
            <person name="Wilkins M.J."/>
            <person name="Karaoz U."/>
            <person name="Brodie E.L."/>
            <person name="Williams K.H."/>
            <person name="Hubbard S.S."/>
            <person name="Banfield J.F."/>
        </authorList>
    </citation>
    <scope>NUCLEOTIDE SEQUENCE [LARGE SCALE GENOMIC DNA]</scope>
</reference>
<keyword evidence="3 6" id="KW-0694">RNA-binding</keyword>
<dbReference type="Gene3D" id="1.10.940.10">
    <property type="entry name" value="NusB-like"/>
    <property type="match status" value="1"/>
</dbReference>
<evidence type="ECO:0000256" key="4">
    <source>
        <dbReference type="ARBA" id="ARBA00023015"/>
    </source>
</evidence>
<keyword evidence="5 6" id="KW-0804">Transcription</keyword>
<dbReference type="EMBL" id="MFNF01000001">
    <property type="protein sequence ID" value="OGH04765.1"/>
    <property type="molecule type" value="Genomic_DNA"/>
</dbReference>
<evidence type="ECO:0000256" key="1">
    <source>
        <dbReference type="ARBA" id="ARBA00005952"/>
    </source>
</evidence>
<proteinExistence type="inferred from homology"/>
<evidence type="ECO:0000259" key="7">
    <source>
        <dbReference type="Pfam" id="PF01029"/>
    </source>
</evidence>
<dbReference type="Pfam" id="PF01029">
    <property type="entry name" value="NusB"/>
    <property type="match status" value="1"/>
</dbReference>
<comment type="function">
    <text evidence="6">Involved in transcription antitermination. Required for transcription of ribosomal RNA (rRNA) genes. Binds specifically to the boxA antiterminator sequence of the ribosomal RNA (rrn) operons.</text>
</comment>
<organism evidence="8 9">
    <name type="scientific">Candidatus Lambdaproteobacteria bacterium RIFOXYD2_FULL_56_26</name>
    <dbReference type="NCBI Taxonomy" id="1817773"/>
    <lineage>
        <taxon>Bacteria</taxon>
        <taxon>Pseudomonadati</taxon>
        <taxon>Pseudomonadota</taxon>
        <taxon>Candidatus Lambdaproteobacteria</taxon>
    </lineage>
</organism>
<keyword evidence="2 6" id="KW-0889">Transcription antitermination</keyword>
<dbReference type="GO" id="GO:0006353">
    <property type="term" value="P:DNA-templated transcription termination"/>
    <property type="evidence" value="ECO:0007669"/>
    <property type="project" value="UniProtKB-UniRule"/>
</dbReference>
<dbReference type="InterPro" id="IPR011605">
    <property type="entry name" value="NusB_fam"/>
</dbReference>